<keyword evidence="2" id="KW-1185">Reference proteome</keyword>
<dbReference type="EMBL" id="JACKTY010000028">
    <property type="protein sequence ID" value="MCV7226691.1"/>
    <property type="molecule type" value="Genomic_DNA"/>
</dbReference>
<dbReference type="Proteomes" id="UP001526201">
    <property type="component" value="Unassembled WGS sequence"/>
</dbReference>
<reference evidence="1 2" key="1">
    <citation type="journal article" date="2022" name="BMC Genomics">
        <title>Comparative genome analysis of mycobacteria focusing on tRNA and non-coding RNA.</title>
        <authorList>
            <person name="Behra P.R.K."/>
            <person name="Pettersson B.M.F."/>
            <person name="Ramesh M."/>
            <person name="Das S."/>
            <person name="Dasgupta S."/>
            <person name="Kirsebom L.A."/>
        </authorList>
    </citation>
    <scope>NUCLEOTIDE SEQUENCE [LARGE SCALE GENOMIC DNA]</scope>
    <source>
        <strain evidence="1 2">DSM 44078</strain>
    </source>
</reference>
<evidence type="ECO:0000313" key="2">
    <source>
        <dbReference type="Proteomes" id="UP001526201"/>
    </source>
</evidence>
<gene>
    <name evidence="1" type="ORF">H7J73_11700</name>
</gene>
<dbReference type="RefSeq" id="WP_264067561.1">
    <property type="nucleotide sequence ID" value="NZ_JACKTY010000028.1"/>
</dbReference>
<name>A0ABT3CBA8_9MYCO</name>
<comment type="caution">
    <text evidence="1">The sequence shown here is derived from an EMBL/GenBank/DDBJ whole genome shotgun (WGS) entry which is preliminary data.</text>
</comment>
<evidence type="ECO:0000313" key="1">
    <source>
        <dbReference type="EMBL" id="MCV7226691.1"/>
    </source>
</evidence>
<protein>
    <submittedName>
        <fullName evidence="1">Uncharacterized protein</fullName>
    </submittedName>
</protein>
<proteinExistence type="predicted"/>
<sequence>MRVVAFAPSLSAVYNDAGGVDTKGFPMTSCYVKSFPSQLTVPMVVAFYALGGADYDPVRYIVATSPAGERVGSLEFGWHWDDNPPNPVKFRVLVQYLPMRVEAAGPYSIGLYDSLDATETDHLFPLPVLKTDPYIRTRTQ</sequence>
<accession>A0ABT3CBA8</accession>
<organism evidence="1 2">
    <name type="scientific">Mycolicibacterium komossense</name>
    <dbReference type="NCBI Taxonomy" id="1779"/>
    <lineage>
        <taxon>Bacteria</taxon>
        <taxon>Bacillati</taxon>
        <taxon>Actinomycetota</taxon>
        <taxon>Actinomycetes</taxon>
        <taxon>Mycobacteriales</taxon>
        <taxon>Mycobacteriaceae</taxon>
        <taxon>Mycolicibacterium</taxon>
    </lineage>
</organism>